<dbReference type="AlphaFoldDB" id="A0A2D2Q527"/>
<protein>
    <recommendedName>
        <fullName evidence="1">UPF0284 protein BRW62_08165</fullName>
    </recommendedName>
</protein>
<dbReference type="EMBL" id="CP018092">
    <property type="protein sequence ID" value="ATS19572.1"/>
    <property type="molecule type" value="Genomic_DNA"/>
</dbReference>
<dbReference type="NCBIfam" id="TIGR00303">
    <property type="entry name" value="nicotinate mononucleotide-dependent phosphoribosyltransferase CobT"/>
    <property type="match status" value="1"/>
</dbReference>
<dbReference type="NCBIfam" id="NF003373">
    <property type="entry name" value="PRK04447.1-6"/>
    <property type="match status" value="1"/>
</dbReference>
<evidence type="ECO:0000313" key="3">
    <source>
        <dbReference type="Proteomes" id="UP000231057"/>
    </source>
</evidence>
<dbReference type="InterPro" id="IPR003200">
    <property type="entry name" value="Nict_dMeBzImd_PRibTrfase"/>
</dbReference>
<dbReference type="CDD" id="cd02439">
    <property type="entry name" value="DMB-PRT_CobT"/>
    <property type="match status" value="1"/>
</dbReference>
<dbReference type="GO" id="GO:0008939">
    <property type="term" value="F:nicotinate-nucleotide-dimethylbenzimidazole phosphoribosyltransferase activity"/>
    <property type="evidence" value="ECO:0007669"/>
    <property type="project" value="InterPro"/>
</dbReference>
<dbReference type="PANTHER" id="PTHR38811:SF1">
    <property type="entry name" value="UPF0284 PROTEIN SLL1500"/>
    <property type="match status" value="1"/>
</dbReference>
<dbReference type="SUPFAM" id="SSF52733">
    <property type="entry name" value="Nicotinate mononucleotide:5,6-dimethylbenzimidazole phosphoribosyltransferase (CobT)"/>
    <property type="match status" value="1"/>
</dbReference>
<dbReference type="KEGG" id="slw:BRW62_08165"/>
<dbReference type="PANTHER" id="PTHR38811">
    <property type="match status" value="1"/>
</dbReference>
<keyword evidence="3" id="KW-1185">Reference proteome</keyword>
<dbReference type="Gene3D" id="3.40.50.10210">
    <property type="match status" value="1"/>
</dbReference>
<name>A0A2D2Q527_PARLV</name>
<proteinExistence type="inferred from homology"/>
<dbReference type="InterPro" id="IPR002805">
    <property type="entry name" value="Nict_dMeBzImd_PRibTrfase_arc"/>
</dbReference>
<reference evidence="2 3" key="1">
    <citation type="submission" date="2016-11" db="EMBL/GenBank/DDBJ databases">
        <title>Complete genome sequence of thermophilic cyanobacteria strain Synechococcus sp. PCC6715.</title>
        <authorList>
            <person name="Tang J."/>
            <person name="Daroch M."/>
            <person name="Liang Y."/>
            <person name="Jiang D."/>
            <person name="Shah M."/>
        </authorList>
    </citation>
    <scope>NUCLEOTIDE SEQUENCE [LARGE SCALE GENOMIC DNA]</scope>
    <source>
        <strain evidence="2 3">PCC 6715</strain>
    </source>
</reference>
<comment type="similarity">
    <text evidence="1">Belongs to the UPF0284 family.</text>
</comment>
<reference evidence="3" key="2">
    <citation type="journal article" date="2022" name="Front. Microbiol.">
        <title>Comparative Genomic Analysis Revealed Distinct Molecular Components and Organization of CO2-Concentrating Mechanism in Thermophilic Cyanobacteria.</title>
        <authorList>
            <person name="Tang J."/>
            <person name="Zhou H."/>
            <person name="Yao D."/>
            <person name="Riaz S."/>
            <person name="You D."/>
            <person name="Klepacz-Smolka A."/>
            <person name="Daroch M."/>
        </authorList>
    </citation>
    <scope>NUCLEOTIDE SEQUENCE [LARGE SCALE GENOMIC DNA]</scope>
    <source>
        <strain evidence="3">PCC 6715</strain>
    </source>
</reference>
<organism evidence="2 3">
    <name type="scientific">Parathermosynechococcus lividus PCC 6715</name>
    <dbReference type="NCBI Taxonomy" id="1917166"/>
    <lineage>
        <taxon>Bacteria</taxon>
        <taxon>Bacillati</taxon>
        <taxon>Cyanobacteriota</taxon>
        <taxon>Cyanophyceae</taxon>
        <taxon>Acaryochloridales</taxon>
        <taxon>Thermosynechococcaceae</taxon>
        <taxon>Parathermosynechococcus</taxon>
    </lineage>
</organism>
<dbReference type="HAMAP" id="MF_01086">
    <property type="entry name" value="UPF0284"/>
    <property type="match status" value="1"/>
</dbReference>
<dbReference type="Pfam" id="PF02277">
    <property type="entry name" value="DBI_PRT"/>
    <property type="match status" value="1"/>
</dbReference>
<evidence type="ECO:0000256" key="1">
    <source>
        <dbReference type="HAMAP-Rule" id="MF_01086"/>
    </source>
</evidence>
<dbReference type="InterPro" id="IPR036087">
    <property type="entry name" value="Nict_dMeBzImd_PRibTrfase_sf"/>
</dbReference>
<sequence length="362" mass="39302">MALRWCDRLRCTHKGDRPQSQQPAIICVLGFTETALIPGISAAGKTATDRRYTALADGEFLLRGVQPRYQYPLPPLIEGASPALISRALIESLDLPLYVFNAGLPAPGLVPMIDLGGVPARCVSTGQAMDRATVEHLWHQGWRWGERLSQAHPWLVIGECVVAGTTTALALCESLGVTAQYCVGSSHRQSNHGQKWQIVQQGLSQLPPHPDPLACVAAIGDPMQVVVAAMVLRASQTCEVLLAGGSQMIAVYALAQAIARWQQLPWRPDQIVVGTTRWIVEDTTAHISTLAARVECPLLYSQLNFTTSRHAAFRAYEAGFVKEGVGAGGCCIAAHLLADWHNEQMVAVIDSLGDRWHKRLAE</sequence>
<accession>A0A2D2Q527</accession>
<gene>
    <name evidence="2" type="ORF">BRW62_08165</name>
</gene>
<evidence type="ECO:0000313" key="2">
    <source>
        <dbReference type="EMBL" id="ATS19572.1"/>
    </source>
</evidence>
<dbReference type="Proteomes" id="UP000231057">
    <property type="component" value="Chromosome"/>
</dbReference>